<feature type="transmembrane region" description="Helical" evidence="1">
    <location>
        <begin position="91"/>
        <end position="115"/>
    </location>
</feature>
<name>A0A1V9YHC5_9STRA</name>
<sequence>MSLYEWALHERKAVSFECDNGAYPLLSYASIPKVLPKQLITSSVAIYLWYCCGTTTIGLAGVAVLLIFIAIIQRPQKFEWFMINRITSATWLNRSLLLLCGVAAALVMSCTIVVPYQSNGILSFQNIPRSFIASSLLAGEATWIMYVFQEVLYPLTARATAHYARWSTATI</sequence>
<keyword evidence="1" id="KW-1133">Transmembrane helix</keyword>
<protein>
    <submittedName>
        <fullName evidence="2">Uncharacterized protein</fullName>
    </submittedName>
</protein>
<dbReference type="Proteomes" id="UP000243217">
    <property type="component" value="Unassembled WGS sequence"/>
</dbReference>
<dbReference type="AlphaFoldDB" id="A0A1V9YHC5"/>
<comment type="caution">
    <text evidence="2">The sequence shown here is derived from an EMBL/GenBank/DDBJ whole genome shotgun (WGS) entry which is preliminary data.</text>
</comment>
<evidence type="ECO:0000256" key="1">
    <source>
        <dbReference type="SAM" id="Phobius"/>
    </source>
</evidence>
<keyword evidence="1" id="KW-0812">Transmembrane</keyword>
<evidence type="ECO:0000313" key="2">
    <source>
        <dbReference type="EMBL" id="OQR85135.1"/>
    </source>
</evidence>
<accession>A0A1V9YHC5</accession>
<organism evidence="2 3">
    <name type="scientific">Thraustotheca clavata</name>
    <dbReference type="NCBI Taxonomy" id="74557"/>
    <lineage>
        <taxon>Eukaryota</taxon>
        <taxon>Sar</taxon>
        <taxon>Stramenopiles</taxon>
        <taxon>Oomycota</taxon>
        <taxon>Saprolegniomycetes</taxon>
        <taxon>Saprolegniales</taxon>
        <taxon>Achlyaceae</taxon>
        <taxon>Thraustotheca</taxon>
    </lineage>
</organism>
<dbReference type="EMBL" id="JNBS01003885">
    <property type="protein sequence ID" value="OQR85135.1"/>
    <property type="molecule type" value="Genomic_DNA"/>
</dbReference>
<proteinExistence type="predicted"/>
<gene>
    <name evidence="2" type="ORF">THRCLA_23058</name>
</gene>
<keyword evidence="1" id="KW-0472">Membrane</keyword>
<evidence type="ECO:0000313" key="3">
    <source>
        <dbReference type="Proteomes" id="UP000243217"/>
    </source>
</evidence>
<feature type="transmembrane region" description="Helical" evidence="1">
    <location>
        <begin position="127"/>
        <end position="148"/>
    </location>
</feature>
<keyword evidence="3" id="KW-1185">Reference proteome</keyword>
<feature type="transmembrane region" description="Helical" evidence="1">
    <location>
        <begin position="47"/>
        <end position="71"/>
    </location>
</feature>
<reference evidence="2 3" key="1">
    <citation type="journal article" date="2014" name="Genome Biol. Evol.">
        <title>The secreted proteins of Achlya hypogyna and Thraustotheca clavata identify the ancestral oomycete secretome and reveal gene acquisitions by horizontal gene transfer.</title>
        <authorList>
            <person name="Misner I."/>
            <person name="Blouin N."/>
            <person name="Leonard G."/>
            <person name="Richards T.A."/>
            <person name="Lane C.E."/>
        </authorList>
    </citation>
    <scope>NUCLEOTIDE SEQUENCE [LARGE SCALE GENOMIC DNA]</scope>
    <source>
        <strain evidence="2 3">ATCC 34112</strain>
    </source>
</reference>